<feature type="coiled-coil region" evidence="1">
    <location>
        <begin position="421"/>
        <end position="485"/>
    </location>
</feature>
<keyword evidence="3" id="KW-0812">Transmembrane</keyword>
<feature type="region of interest" description="Disordered" evidence="2">
    <location>
        <begin position="33"/>
        <end position="76"/>
    </location>
</feature>
<proteinExistence type="predicted"/>
<dbReference type="EMBL" id="SGPJ01000106">
    <property type="protein sequence ID" value="THG98729.1"/>
    <property type="molecule type" value="Genomic_DNA"/>
</dbReference>
<sequence>MKIKKSRVSKSPVLADDSNGELYNVDVMSTSEKAISSSSHTVSDDGAWEDEPEINLARPDEKSPSPPSRSVRKRKVGSRTIFVAQPNSSRKVPSAKAKNIAADVPPLFDIDREQLRDAFRSGGSYALEYAFDVVKTAIQFLRKPLSFFLFIWLLSLIFSQIHGFLRTIVSPVCWIPGVSRTPLCYTPAPPPRVPKWADYPKLVEMEGSTFEQLLDESVGGSGLSLEIKRAEMATSDLVTLVKVSSLRSKDRMAQYLEEFVADAKTTGRGLQKLSSRIGGAVDREISILAVNDHALHTIEAHQDKSKSALAAFWPFSSTVATREVIIQTFTDAMSVLQTQMQRVVLEAEVSLTNLNNLEEKLSTLHEFVLRENEFISTAKSEMLAELWTVLGGNKRKLHGMDRHLQLLRGIGDYRKRAKAHVHAALQALQGMSEDMEDLRQRVAAPELVGERIPVEVHMKSIKAGLDRLAAERTKAKEKEEAAVRRILGIDEDEN</sequence>
<reference evidence="4 5" key="1">
    <citation type="submission" date="2019-02" db="EMBL/GenBank/DDBJ databases">
        <title>Genome sequencing of the rare red list fungi Phlebia centrifuga.</title>
        <authorList>
            <person name="Buettner E."/>
            <person name="Kellner H."/>
        </authorList>
    </citation>
    <scope>NUCLEOTIDE SEQUENCE [LARGE SCALE GENOMIC DNA]</scope>
    <source>
        <strain evidence="4 5">DSM 108282</strain>
    </source>
</reference>
<evidence type="ECO:0000313" key="5">
    <source>
        <dbReference type="Proteomes" id="UP000309038"/>
    </source>
</evidence>
<evidence type="ECO:0000313" key="4">
    <source>
        <dbReference type="EMBL" id="THG98729.1"/>
    </source>
</evidence>
<evidence type="ECO:0000256" key="2">
    <source>
        <dbReference type="SAM" id="MobiDB-lite"/>
    </source>
</evidence>
<dbReference type="AlphaFoldDB" id="A0A4S4KPK3"/>
<name>A0A4S4KPK3_9APHY</name>
<comment type="caution">
    <text evidence="4">The sequence shown here is derived from an EMBL/GenBank/DDBJ whole genome shotgun (WGS) entry which is preliminary data.</text>
</comment>
<keyword evidence="5" id="KW-1185">Reference proteome</keyword>
<feature type="transmembrane region" description="Helical" evidence="3">
    <location>
        <begin position="145"/>
        <end position="165"/>
    </location>
</feature>
<evidence type="ECO:0000256" key="1">
    <source>
        <dbReference type="SAM" id="Coils"/>
    </source>
</evidence>
<organism evidence="4 5">
    <name type="scientific">Hermanssonia centrifuga</name>
    <dbReference type="NCBI Taxonomy" id="98765"/>
    <lineage>
        <taxon>Eukaryota</taxon>
        <taxon>Fungi</taxon>
        <taxon>Dikarya</taxon>
        <taxon>Basidiomycota</taxon>
        <taxon>Agaricomycotina</taxon>
        <taxon>Agaricomycetes</taxon>
        <taxon>Polyporales</taxon>
        <taxon>Meruliaceae</taxon>
        <taxon>Hermanssonia</taxon>
    </lineage>
</organism>
<protein>
    <submittedName>
        <fullName evidence="4">Uncharacterized protein</fullName>
    </submittedName>
</protein>
<evidence type="ECO:0000256" key="3">
    <source>
        <dbReference type="SAM" id="Phobius"/>
    </source>
</evidence>
<keyword evidence="3" id="KW-0472">Membrane</keyword>
<accession>A0A4S4KPK3</accession>
<dbReference type="Proteomes" id="UP000309038">
    <property type="component" value="Unassembled WGS sequence"/>
</dbReference>
<gene>
    <name evidence="4" type="ORF">EW026_g3496</name>
</gene>
<keyword evidence="1" id="KW-0175">Coiled coil</keyword>
<keyword evidence="3" id="KW-1133">Transmembrane helix</keyword>